<organism evidence="1 2">
    <name type="scientific">Ficus carica</name>
    <name type="common">Common fig</name>
    <dbReference type="NCBI Taxonomy" id="3494"/>
    <lineage>
        <taxon>Eukaryota</taxon>
        <taxon>Viridiplantae</taxon>
        <taxon>Streptophyta</taxon>
        <taxon>Embryophyta</taxon>
        <taxon>Tracheophyta</taxon>
        <taxon>Spermatophyta</taxon>
        <taxon>Magnoliopsida</taxon>
        <taxon>eudicotyledons</taxon>
        <taxon>Gunneridae</taxon>
        <taxon>Pentapetalae</taxon>
        <taxon>rosids</taxon>
        <taxon>fabids</taxon>
        <taxon>Rosales</taxon>
        <taxon>Moraceae</taxon>
        <taxon>Ficeae</taxon>
        <taxon>Ficus</taxon>
    </lineage>
</organism>
<name>A0AA88E8L1_FICCA</name>
<dbReference type="AlphaFoldDB" id="A0AA88E8L1"/>
<protein>
    <submittedName>
        <fullName evidence="1">Uncharacterized protein</fullName>
    </submittedName>
</protein>
<evidence type="ECO:0000313" key="2">
    <source>
        <dbReference type="Proteomes" id="UP001187192"/>
    </source>
</evidence>
<gene>
    <name evidence="1" type="ORF">TIFTF001_038739</name>
</gene>
<keyword evidence="2" id="KW-1185">Reference proteome</keyword>
<sequence length="112" mass="12829">MEDSGEGSRRLRQQDRNYSYYSRRRRFEVSRRLRSANPGDRRILPSDLSLRISTIKQRLRPADLVVAVDRDLSFRNTVIVVEIQIGDHNGLIFVAIADIGTVSMPPSRHPPA</sequence>
<accession>A0AA88E8L1</accession>
<reference evidence="1" key="1">
    <citation type="submission" date="2023-07" db="EMBL/GenBank/DDBJ databases">
        <title>draft genome sequence of fig (Ficus carica).</title>
        <authorList>
            <person name="Takahashi T."/>
            <person name="Nishimura K."/>
        </authorList>
    </citation>
    <scope>NUCLEOTIDE SEQUENCE</scope>
</reference>
<proteinExistence type="predicted"/>
<comment type="caution">
    <text evidence="1">The sequence shown here is derived from an EMBL/GenBank/DDBJ whole genome shotgun (WGS) entry which is preliminary data.</text>
</comment>
<evidence type="ECO:0000313" key="1">
    <source>
        <dbReference type="EMBL" id="GMN69690.1"/>
    </source>
</evidence>
<dbReference type="Proteomes" id="UP001187192">
    <property type="component" value="Unassembled WGS sequence"/>
</dbReference>
<dbReference type="EMBL" id="BTGU01000908">
    <property type="protein sequence ID" value="GMN69690.1"/>
    <property type="molecule type" value="Genomic_DNA"/>
</dbReference>